<dbReference type="InterPro" id="IPR005720">
    <property type="entry name" value="Dihydroorotate_DH_cat"/>
</dbReference>
<feature type="binding site" evidence="9">
    <location>
        <begin position="46"/>
        <end position="47"/>
    </location>
    <ligand>
        <name>FMN</name>
        <dbReference type="ChEBI" id="CHEBI:58210"/>
    </ligand>
</feature>
<evidence type="ECO:0000256" key="5">
    <source>
        <dbReference type="ARBA" id="ARBA00022630"/>
    </source>
</evidence>
<evidence type="ECO:0000256" key="9">
    <source>
        <dbReference type="HAMAP-Rule" id="MF_00224"/>
    </source>
</evidence>
<feature type="binding site" evidence="9">
    <location>
        <begin position="243"/>
        <end position="244"/>
    </location>
    <ligand>
        <name>FMN</name>
        <dbReference type="ChEBI" id="CHEBI:58210"/>
    </ligand>
</feature>
<dbReference type="InterPro" id="IPR049622">
    <property type="entry name" value="Dihydroorotate_DH_I"/>
</dbReference>
<dbReference type="EMBL" id="CP045121">
    <property type="protein sequence ID" value="QIN78493.1"/>
    <property type="molecule type" value="Genomic_DNA"/>
</dbReference>
<organism evidence="11 12">
    <name type="scientific">Rubrobacter marinus</name>
    <dbReference type="NCBI Taxonomy" id="2653852"/>
    <lineage>
        <taxon>Bacteria</taxon>
        <taxon>Bacillati</taxon>
        <taxon>Actinomycetota</taxon>
        <taxon>Rubrobacteria</taxon>
        <taxon>Rubrobacterales</taxon>
        <taxon>Rubrobacteraceae</taxon>
        <taxon>Rubrobacter</taxon>
    </lineage>
</organism>
<feature type="binding site" evidence="9">
    <location>
        <begin position="70"/>
        <end position="74"/>
    </location>
    <ligand>
        <name>substrate</name>
    </ligand>
</feature>
<comment type="cofactor">
    <cofactor evidence="9">
        <name>FMN</name>
        <dbReference type="ChEBI" id="CHEBI:58210"/>
    </cofactor>
    <text evidence="9">Binds 1 FMN per subunit.</text>
</comment>
<feature type="binding site" evidence="9">
    <location>
        <position position="217"/>
    </location>
    <ligand>
        <name>FMN</name>
        <dbReference type="ChEBI" id="CHEBI:58210"/>
    </ligand>
</feature>
<dbReference type="CDD" id="cd04740">
    <property type="entry name" value="DHOD_1B_like"/>
    <property type="match status" value="1"/>
</dbReference>
<feature type="binding site" evidence="9">
    <location>
        <position position="128"/>
    </location>
    <ligand>
        <name>FMN</name>
        <dbReference type="ChEBI" id="CHEBI:58210"/>
    </ligand>
</feature>
<feature type="binding site" evidence="9">
    <location>
        <position position="128"/>
    </location>
    <ligand>
        <name>substrate</name>
    </ligand>
</feature>
<keyword evidence="5 9" id="KW-0285">Flavoprotein</keyword>
<feature type="domain" description="Dihydroorotate dehydrogenase catalytic" evidence="10">
    <location>
        <begin position="5"/>
        <end position="286"/>
    </location>
</feature>
<dbReference type="SUPFAM" id="SSF51395">
    <property type="entry name" value="FMN-linked oxidoreductases"/>
    <property type="match status" value="1"/>
</dbReference>
<comment type="similarity">
    <text evidence="3 9">Belongs to the dihydroorotate dehydrogenase family. Type 1 subfamily.</text>
</comment>
<evidence type="ECO:0000256" key="8">
    <source>
        <dbReference type="ARBA" id="ARBA00023002"/>
    </source>
</evidence>
<dbReference type="InterPro" id="IPR013785">
    <property type="entry name" value="Aldolase_TIM"/>
</dbReference>
<dbReference type="NCBIfam" id="NF005574">
    <property type="entry name" value="PRK07259.1"/>
    <property type="match status" value="1"/>
</dbReference>
<dbReference type="PANTHER" id="PTHR48109:SF1">
    <property type="entry name" value="DIHYDROOROTATE DEHYDROGENASE (FUMARATE)"/>
    <property type="match status" value="1"/>
</dbReference>
<name>A0A6G8PWC8_9ACTN</name>
<evidence type="ECO:0000313" key="11">
    <source>
        <dbReference type="EMBL" id="QIN78493.1"/>
    </source>
</evidence>
<keyword evidence="12" id="KW-1185">Reference proteome</keyword>
<dbReference type="Pfam" id="PF01180">
    <property type="entry name" value="DHO_dh"/>
    <property type="match status" value="1"/>
</dbReference>
<keyword evidence="7 9" id="KW-0665">Pyrimidine biosynthesis</keyword>
<dbReference type="AlphaFoldDB" id="A0A6G8PWC8"/>
<proteinExistence type="inferred from homology"/>
<comment type="function">
    <text evidence="9">Catalyzes the conversion of dihydroorotate to orotate.</text>
</comment>
<feature type="binding site" evidence="9">
    <location>
        <position position="22"/>
    </location>
    <ligand>
        <name>FMN</name>
        <dbReference type="ChEBI" id="CHEBI:58210"/>
    </ligand>
</feature>
<dbReference type="GO" id="GO:0006207">
    <property type="term" value="P:'de novo' pyrimidine nucleobase biosynthetic process"/>
    <property type="evidence" value="ECO:0007669"/>
    <property type="project" value="InterPro"/>
</dbReference>
<feature type="binding site" evidence="9">
    <location>
        <begin position="265"/>
        <end position="266"/>
    </location>
    <ligand>
        <name>FMN</name>
        <dbReference type="ChEBI" id="CHEBI:58210"/>
    </ligand>
</feature>
<dbReference type="UniPathway" id="UPA00070"/>
<dbReference type="RefSeq" id="WP_166396171.1">
    <property type="nucleotide sequence ID" value="NZ_CP045121.1"/>
</dbReference>
<dbReference type="PANTHER" id="PTHR48109">
    <property type="entry name" value="DIHYDROOROTATE DEHYDROGENASE (QUINONE), MITOCHONDRIAL-RELATED"/>
    <property type="match status" value="1"/>
</dbReference>
<feature type="active site" description="Nucleophile" evidence="9">
    <location>
        <position position="131"/>
    </location>
</feature>
<dbReference type="Proteomes" id="UP000502706">
    <property type="component" value="Chromosome"/>
</dbReference>
<dbReference type="Gene3D" id="3.20.20.70">
    <property type="entry name" value="Aldolase class I"/>
    <property type="match status" value="1"/>
</dbReference>
<comment type="subcellular location">
    <subcellularLocation>
        <location evidence="1 9">Cytoplasm</location>
    </subcellularLocation>
</comment>
<dbReference type="InterPro" id="IPR033888">
    <property type="entry name" value="DHOD_1B"/>
</dbReference>
<evidence type="ECO:0000256" key="7">
    <source>
        <dbReference type="ARBA" id="ARBA00022975"/>
    </source>
</evidence>
<dbReference type="InterPro" id="IPR024920">
    <property type="entry name" value="Dihydroorotate_DH_1"/>
</dbReference>
<dbReference type="GO" id="GO:0004152">
    <property type="term" value="F:dihydroorotate dehydrogenase activity"/>
    <property type="evidence" value="ECO:0007669"/>
    <property type="project" value="UniProtKB-UniRule"/>
</dbReference>
<comment type="caution">
    <text evidence="9">Lacks conserved residue(s) required for the propagation of feature annotation.</text>
</comment>
<evidence type="ECO:0000256" key="2">
    <source>
        <dbReference type="ARBA" id="ARBA00004725"/>
    </source>
</evidence>
<dbReference type="PIRSF" id="PIRSF000164">
    <property type="entry name" value="DHO_oxidase"/>
    <property type="match status" value="1"/>
</dbReference>
<evidence type="ECO:0000256" key="1">
    <source>
        <dbReference type="ARBA" id="ARBA00004496"/>
    </source>
</evidence>
<dbReference type="EC" id="1.3.-.-" evidence="9"/>
<dbReference type="GO" id="GO:0044205">
    <property type="term" value="P:'de novo' UMP biosynthetic process"/>
    <property type="evidence" value="ECO:0007669"/>
    <property type="project" value="UniProtKB-UniRule"/>
</dbReference>
<gene>
    <name evidence="9" type="primary">pyrD</name>
    <name evidence="11" type="ORF">GBA65_08140</name>
</gene>
<protein>
    <recommendedName>
        <fullName evidence="9">Dihydroorotate dehydrogenase</fullName>
        <shortName evidence="9">DHOD</shortName>
        <shortName evidence="9">DHODase</shortName>
        <shortName evidence="9">DHOdehase</shortName>
        <ecNumber evidence="9">1.3.-.-</ecNumber>
    </recommendedName>
</protein>
<dbReference type="InterPro" id="IPR012135">
    <property type="entry name" value="Dihydroorotate_DH_1_2"/>
</dbReference>
<dbReference type="KEGG" id="rmar:GBA65_08140"/>
<sequence>MKAELATDVGPLRLKNPVMPASGTYDWFGRDPEQVSADSFGAVVTKSVTLRPQAGNPPIRVAETPSGMLNAIGIPSVGIEEFLEEVLPQYHALDPPVIVSVQAYSPRECESMLARLSEQPRVDAVELNLSCPNLAHGTITAQSARLSAEMVAAARGATRLPIVAKLSPNVTDIAEIARAVEEVGADALCLINTVKGMAVDVETRQALLGNRSGGLSGPAIKPIALSMVWECYQEVDIPIVGVGGIATAEDALQFLLAGARAVQVGTATFREPRSLARIIAGIEEHLAQDGLHSVGELVGWCHKGRLTVGS</sequence>
<feature type="binding site" evidence="9">
    <location>
        <position position="191"/>
    </location>
    <ligand>
        <name>FMN</name>
        <dbReference type="ChEBI" id="CHEBI:58210"/>
    </ligand>
</feature>
<feature type="binding site" evidence="9">
    <location>
        <position position="46"/>
    </location>
    <ligand>
        <name>substrate</name>
    </ligand>
</feature>
<comment type="pathway">
    <text evidence="2 9">Pyrimidine metabolism; UMP biosynthesis via de novo pathway.</text>
</comment>
<keyword evidence="6 9" id="KW-0288">FMN</keyword>
<keyword evidence="8 9" id="KW-0560">Oxidoreductase</keyword>
<dbReference type="HAMAP" id="MF_00224">
    <property type="entry name" value="DHO_dh_type1"/>
    <property type="match status" value="1"/>
</dbReference>
<reference evidence="11 12" key="1">
    <citation type="submission" date="2019-10" db="EMBL/GenBank/DDBJ databases">
        <title>Rubrobacter sp nov SCSIO 52915 isolated from a deep-sea sediment in the South China Sea.</title>
        <authorList>
            <person name="Chen R.W."/>
        </authorList>
    </citation>
    <scope>NUCLEOTIDE SEQUENCE [LARGE SCALE GENOMIC DNA]</scope>
    <source>
        <strain evidence="11 12">SCSIO 52915</strain>
    </source>
</reference>
<evidence type="ECO:0000256" key="3">
    <source>
        <dbReference type="ARBA" id="ARBA00008008"/>
    </source>
</evidence>
<feature type="binding site" evidence="9">
    <location>
        <begin position="192"/>
        <end position="193"/>
    </location>
    <ligand>
        <name>substrate</name>
    </ligand>
</feature>
<comment type="catalytic activity">
    <reaction evidence="9">
        <text>(S)-dihydroorotate + A = orotate + AH2</text>
        <dbReference type="Rhea" id="RHEA:18073"/>
        <dbReference type="ChEBI" id="CHEBI:13193"/>
        <dbReference type="ChEBI" id="CHEBI:17499"/>
        <dbReference type="ChEBI" id="CHEBI:30839"/>
        <dbReference type="ChEBI" id="CHEBI:30864"/>
    </reaction>
</comment>
<dbReference type="InterPro" id="IPR050074">
    <property type="entry name" value="DHO_dehydrogenase"/>
</dbReference>
<evidence type="ECO:0000259" key="10">
    <source>
        <dbReference type="Pfam" id="PF01180"/>
    </source>
</evidence>
<evidence type="ECO:0000256" key="4">
    <source>
        <dbReference type="ARBA" id="ARBA00022490"/>
    </source>
</evidence>
<evidence type="ECO:0000256" key="6">
    <source>
        <dbReference type="ARBA" id="ARBA00022643"/>
    </source>
</evidence>
<feature type="binding site" evidence="9">
    <location>
        <position position="165"/>
    </location>
    <ligand>
        <name>FMN</name>
        <dbReference type="ChEBI" id="CHEBI:58210"/>
    </ligand>
</feature>
<dbReference type="NCBIfam" id="TIGR01037">
    <property type="entry name" value="pyrD_sub1_fam"/>
    <property type="match status" value="1"/>
</dbReference>
<keyword evidence="4 9" id="KW-0963">Cytoplasm</keyword>
<dbReference type="InterPro" id="IPR001295">
    <property type="entry name" value="Dihydroorotate_DH_CS"/>
</dbReference>
<evidence type="ECO:0000313" key="12">
    <source>
        <dbReference type="Proteomes" id="UP000502706"/>
    </source>
</evidence>
<accession>A0A6G8PWC8</accession>
<dbReference type="FunFam" id="3.20.20.70:FF:000027">
    <property type="entry name" value="Dihydropyrimidine dehydrogenase [NADP(+)]"/>
    <property type="match status" value="1"/>
</dbReference>
<dbReference type="PROSITE" id="PS00912">
    <property type="entry name" value="DHODEHASE_2"/>
    <property type="match status" value="1"/>
</dbReference>
<dbReference type="GO" id="GO:0005737">
    <property type="term" value="C:cytoplasm"/>
    <property type="evidence" value="ECO:0007669"/>
    <property type="project" value="UniProtKB-SubCell"/>
</dbReference>